<dbReference type="InterPro" id="IPR027417">
    <property type="entry name" value="P-loop_NTPase"/>
</dbReference>
<comment type="caution">
    <text evidence="2">The sequence shown here is derived from an EMBL/GenBank/DDBJ whole genome shotgun (WGS) entry which is preliminary data.</text>
</comment>
<dbReference type="CDD" id="cd18785">
    <property type="entry name" value="SF2_C"/>
    <property type="match status" value="1"/>
</dbReference>
<evidence type="ECO:0000259" key="1">
    <source>
        <dbReference type="SMART" id="SM00487"/>
    </source>
</evidence>
<dbReference type="Pfam" id="PF04851">
    <property type="entry name" value="ResIII"/>
    <property type="match status" value="1"/>
</dbReference>
<dbReference type="SUPFAM" id="SSF52540">
    <property type="entry name" value="P-loop containing nucleoside triphosphate hydrolases"/>
    <property type="match status" value="2"/>
</dbReference>
<proteinExistence type="predicted"/>
<protein>
    <recommendedName>
        <fullName evidence="1">Helicase ATP-binding domain-containing protein</fullName>
    </recommendedName>
</protein>
<evidence type="ECO:0000313" key="2">
    <source>
        <dbReference type="EMBL" id="OHA43470.1"/>
    </source>
</evidence>
<dbReference type="SMART" id="SM00487">
    <property type="entry name" value="DEXDc"/>
    <property type="match status" value="1"/>
</dbReference>
<dbReference type="Proteomes" id="UP000176881">
    <property type="component" value="Unassembled WGS sequence"/>
</dbReference>
<dbReference type="Gene3D" id="3.40.50.300">
    <property type="entry name" value="P-loop containing nucleotide triphosphate hydrolases"/>
    <property type="match status" value="2"/>
</dbReference>
<reference evidence="2 3" key="1">
    <citation type="journal article" date="2016" name="Nat. Commun.">
        <title>Thousands of microbial genomes shed light on interconnected biogeochemical processes in an aquifer system.</title>
        <authorList>
            <person name="Anantharaman K."/>
            <person name="Brown C.T."/>
            <person name="Hug L.A."/>
            <person name="Sharon I."/>
            <person name="Castelle C.J."/>
            <person name="Probst A.J."/>
            <person name="Thomas B.C."/>
            <person name="Singh A."/>
            <person name="Wilkins M.J."/>
            <person name="Karaoz U."/>
            <person name="Brodie E.L."/>
            <person name="Williams K.H."/>
            <person name="Hubbard S.S."/>
            <person name="Banfield J.F."/>
        </authorList>
    </citation>
    <scope>NUCLEOTIDE SEQUENCE [LARGE SCALE GENOMIC DNA]</scope>
</reference>
<dbReference type="InterPro" id="IPR014001">
    <property type="entry name" value="Helicase_ATP-bd"/>
</dbReference>
<dbReference type="InterPro" id="IPR006935">
    <property type="entry name" value="Helicase/UvrB_N"/>
</dbReference>
<dbReference type="EMBL" id="MHSN01000048">
    <property type="protein sequence ID" value="OHA43470.1"/>
    <property type="molecule type" value="Genomic_DNA"/>
</dbReference>
<organism evidence="2 3">
    <name type="scientific">Candidatus Taylorbacteria bacterium RIFCSPLOWO2_12_FULL_47_20</name>
    <dbReference type="NCBI Taxonomy" id="1802335"/>
    <lineage>
        <taxon>Bacteria</taxon>
        <taxon>Candidatus Tayloriibacteriota</taxon>
    </lineage>
</organism>
<evidence type="ECO:0000313" key="3">
    <source>
        <dbReference type="Proteomes" id="UP000176881"/>
    </source>
</evidence>
<gene>
    <name evidence="2" type="ORF">A3G59_03580</name>
</gene>
<accession>A0A1G2P551</accession>
<dbReference type="GO" id="GO:0016787">
    <property type="term" value="F:hydrolase activity"/>
    <property type="evidence" value="ECO:0007669"/>
    <property type="project" value="InterPro"/>
</dbReference>
<sequence length="779" mass="90109">MNINLKQYQETAVGELIATIKTLLTKEGEKKVCVFQAPTGSGKTLMTAKFIEEIIRELPETDLCFAWVSIGKGELHLQSKRSLEKVFGGAPRVSLVEEEFTGGRERIVRNEVVVVNWEKLRSKDRATGDWKNILMKDGEKLNFRDVLAKTREQRRVILIIDESHIGATAERTNELRDEINADVILEMSATPKIKPDPRDIARGMAGYVFVEPKDVIDEGMIKKELIINEKIDEIMDNEADSQEVVLKIAYKKRLELKKLFALEKSNINPLVLVQIPTAEAGEDKIKAVKKFLADKGITERKDGHGNGKLAIWLAEQKSETLDWVSEPDNEIEFLIFKQAIDTGWDCPRAHILVKFRESRSETFEIQTVGRILRMPEQKHYASEDLNRGYIYTNVQSIIVKKEEYNPNIIKHLKVTRKDTYKNIAIISYYKSHADYGDITSSFSSVFEETACEYFGLKGDHTFFAQNVQKLEDQGVVIDVTKYQQKIIANAKIEGTTFDEIEGKIDSEARARLTIAGNDLQALFEQIIKAHLGSFKNIKRSVPAVKTAIYSYFRKYLGSKAWPEEAILVQMVFVHNGNRIKFEEILAQAVEKYKAVREKEIQKRIQESEQWYEFEITKESFFNQHTDEKVEHEKYVYEPCYLSVVRLNPEKNFEKFLSENSDKIVWWWKNGENKQDYFGIKYEYPAGFVHTFYPDYLVKLTDRRLGIFEVKDMGDQEGGSRTKAKAEKLQEYIKEQKGKNLFGGIAVEKSDGWKINQKVKYDWSKCEKKDWSDWDKLDLK</sequence>
<dbReference type="STRING" id="1802335.A3G59_03580"/>
<name>A0A1G2P551_9BACT</name>
<dbReference type="GO" id="GO:0003677">
    <property type="term" value="F:DNA binding"/>
    <property type="evidence" value="ECO:0007669"/>
    <property type="project" value="InterPro"/>
</dbReference>
<dbReference type="GO" id="GO:0005524">
    <property type="term" value="F:ATP binding"/>
    <property type="evidence" value="ECO:0007669"/>
    <property type="project" value="InterPro"/>
</dbReference>
<dbReference type="AlphaFoldDB" id="A0A1G2P551"/>
<feature type="domain" description="Helicase ATP-binding" evidence="1">
    <location>
        <begin position="1"/>
        <end position="234"/>
    </location>
</feature>